<name>A0A6A6GRD9_9PEZI</name>
<dbReference type="InterPro" id="IPR011042">
    <property type="entry name" value="6-blade_b-propeller_TolB-like"/>
</dbReference>
<dbReference type="OrthoDB" id="9977941at2759"/>
<accession>A0A6A6GRD9</accession>
<dbReference type="Proteomes" id="UP000799538">
    <property type="component" value="Unassembled WGS sequence"/>
</dbReference>
<dbReference type="SUPFAM" id="SSF63829">
    <property type="entry name" value="Calcium-dependent phosphotriesterase"/>
    <property type="match status" value="1"/>
</dbReference>
<dbReference type="PANTHER" id="PTHR42060">
    <property type="entry name" value="NHL REPEAT-CONTAINING PROTEIN-RELATED"/>
    <property type="match status" value="1"/>
</dbReference>
<dbReference type="AlphaFoldDB" id="A0A6A6GRD9"/>
<gene>
    <name evidence="2" type="ORF">BDZ85DRAFT_255671</name>
</gene>
<evidence type="ECO:0008006" key="4">
    <source>
        <dbReference type="Google" id="ProtNLM"/>
    </source>
</evidence>
<feature type="signal peptide" evidence="1">
    <location>
        <begin position="1"/>
        <end position="17"/>
    </location>
</feature>
<dbReference type="EMBL" id="ML992501">
    <property type="protein sequence ID" value="KAF2228257.1"/>
    <property type="molecule type" value="Genomic_DNA"/>
</dbReference>
<keyword evidence="3" id="KW-1185">Reference proteome</keyword>
<protein>
    <recommendedName>
        <fullName evidence="4">SMP-30/Gluconolactonase/LRE-like region domain-containing protein</fullName>
    </recommendedName>
</protein>
<dbReference type="PANTHER" id="PTHR42060:SF1">
    <property type="entry name" value="NHL REPEAT-CONTAINING PROTEIN"/>
    <property type="match status" value="1"/>
</dbReference>
<feature type="chain" id="PRO_5025342018" description="SMP-30/Gluconolactonase/LRE-like region domain-containing protein" evidence="1">
    <location>
        <begin position="18"/>
        <end position="330"/>
    </location>
</feature>
<sequence>MFLTALVTTALAVTVACQKPKSVTNQFTGNPGEEFENLAIRANGNILITAVGKPSITSPVLNPRRSFASDLTPFPGVASLFGIGEIAPDLFAVAGGTFGRGLPPTPGTFSVFAINPATVPAKISTIAAVPQAGILNGLTTIPGRFGTNATVLLSDTLVGTIYALNPSNGKISVAFPALNALRTSPLVQPGINGIRYDGRTCTLYFANTIAAVLGAVKLKVRISRDGTPAVTIAETPKIIASNLPVDDFAVVGDGSVIAAVNSLNQVVKISPNGQVTTIFNGTGFPSFDAPSSVAFGRTKEQFGSVFVTTAGIQLSANGTGPGGELFELKF</sequence>
<dbReference type="InterPro" id="IPR052998">
    <property type="entry name" value="Hetero-Diels-Alderase-like"/>
</dbReference>
<reference evidence="3" key="1">
    <citation type="journal article" date="2020" name="Stud. Mycol.">
        <title>101 Dothideomycetes genomes: A test case for predicting lifestyles and emergence of pathogens.</title>
        <authorList>
            <person name="Haridas S."/>
            <person name="Albert R."/>
            <person name="Binder M."/>
            <person name="Bloem J."/>
            <person name="LaButti K."/>
            <person name="Salamov A."/>
            <person name="Andreopoulos B."/>
            <person name="Baker S."/>
            <person name="Barry K."/>
            <person name="Bills G."/>
            <person name="Bluhm B."/>
            <person name="Cannon C."/>
            <person name="Castanera R."/>
            <person name="Culley D."/>
            <person name="Daum C."/>
            <person name="Ezra D."/>
            <person name="Gonzalez J."/>
            <person name="Henrissat B."/>
            <person name="Kuo A."/>
            <person name="Liang C."/>
            <person name="Lipzen A."/>
            <person name="Lutzoni F."/>
            <person name="Magnuson J."/>
            <person name="Mondo S."/>
            <person name="Nolan M."/>
            <person name="Ohm R."/>
            <person name="Pangilinan J."/>
            <person name="Park H.-J."/>
            <person name="Ramirez L."/>
            <person name="Alfaro M."/>
            <person name="Sun H."/>
            <person name="Tritt A."/>
            <person name="Yoshinaga Y."/>
            <person name="Zwiers L.-H."/>
            <person name="Turgeon B."/>
            <person name="Goodwin S."/>
            <person name="Spatafora J."/>
            <person name="Crous P."/>
            <person name="Grigoriev I."/>
        </authorList>
    </citation>
    <scope>NUCLEOTIDE SEQUENCE [LARGE SCALE GENOMIC DNA]</scope>
    <source>
        <strain evidence="3">CECT 20119</strain>
    </source>
</reference>
<evidence type="ECO:0000256" key="1">
    <source>
        <dbReference type="SAM" id="SignalP"/>
    </source>
</evidence>
<organism evidence="2 3">
    <name type="scientific">Elsinoe ampelina</name>
    <dbReference type="NCBI Taxonomy" id="302913"/>
    <lineage>
        <taxon>Eukaryota</taxon>
        <taxon>Fungi</taxon>
        <taxon>Dikarya</taxon>
        <taxon>Ascomycota</taxon>
        <taxon>Pezizomycotina</taxon>
        <taxon>Dothideomycetes</taxon>
        <taxon>Dothideomycetidae</taxon>
        <taxon>Myriangiales</taxon>
        <taxon>Elsinoaceae</taxon>
        <taxon>Elsinoe</taxon>
    </lineage>
</organism>
<proteinExistence type="predicted"/>
<keyword evidence="1" id="KW-0732">Signal</keyword>
<evidence type="ECO:0000313" key="2">
    <source>
        <dbReference type="EMBL" id="KAF2228257.1"/>
    </source>
</evidence>
<evidence type="ECO:0000313" key="3">
    <source>
        <dbReference type="Proteomes" id="UP000799538"/>
    </source>
</evidence>
<dbReference type="Gene3D" id="2.120.10.30">
    <property type="entry name" value="TolB, C-terminal domain"/>
    <property type="match status" value="1"/>
</dbReference>